<feature type="domain" description="GS catalytic" evidence="8">
    <location>
        <begin position="1"/>
        <end position="224"/>
    </location>
</feature>
<dbReference type="GO" id="GO:0006542">
    <property type="term" value="P:glutamine biosynthetic process"/>
    <property type="evidence" value="ECO:0007669"/>
    <property type="project" value="TreeGrafter"/>
</dbReference>
<sequence>VLIDPTTGRPLGFPEDGYPKPQGDFYCGVGAENVAGREIVDTHLEYCWDAGIEITGTNAEVMIGQWEYQCFGHGIDATDDLWMSRYILYKIAESYDTSVTLHPKPVLGDWNGSGMHTNFSTTKMRDNGGKELIKDICNALDKNHKEHIKAYGSNNHLRLTGLHETQHIDEFSWGDSDRGASVRVPVHTINNNYNGYLEDRRPGSNADPYKIVGALVKTLQSCHK</sequence>
<dbReference type="InterPro" id="IPR008146">
    <property type="entry name" value="Gln_synth_cat_dom"/>
</dbReference>
<dbReference type="Pfam" id="PF00120">
    <property type="entry name" value="Gln-synt_C"/>
    <property type="match status" value="1"/>
</dbReference>
<evidence type="ECO:0000256" key="3">
    <source>
        <dbReference type="ARBA" id="ARBA00012937"/>
    </source>
</evidence>
<name>A0A383CUF7_9ZZZZ</name>
<reference evidence="9" key="1">
    <citation type="submission" date="2018-05" db="EMBL/GenBank/DDBJ databases">
        <authorList>
            <person name="Lanie J.A."/>
            <person name="Ng W.-L."/>
            <person name="Kazmierczak K.M."/>
            <person name="Andrzejewski T.M."/>
            <person name="Davidsen T.M."/>
            <person name="Wayne K.J."/>
            <person name="Tettelin H."/>
            <person name="Glass J.I."/>
            <person name="Rusch D."/>
            <person name="Podicherti R."/>
            <person name="Tsui H.-C.T."/>
            <person name="Winkler M.E."/>
        </authorList>
    </citation>
    <scope>NUCLEOTIDE SEQUENCE</scope>
</reference>
<accession>A0A383CUF7</accession>
<evidence type="ECO:0000313" key="9">
    <source>
        <dbReference type="EMBL" id="SVE35669.1"/>
    </source>
</evidence>
<comment type="subcellular location">
    <subcellularLocation>
        <location evidence="1">Cytoplasm</location>
    </subcellularLocation>
</comment>
<comment type="similarity">
    <text evidence="2">Belongs to the glutamine synthetase family.</text>
</comment>
<feature type="non-terminal residue" evidence="9">
    <location>
        <position position="1"/>
    </location>
</feature>
<evidence type="ECO:0000256" key="5">
    <source>
        <dbReference type="ARBA" id="ARBA00022598"/>
    </source>
</evidence>
<keyword evidence="5" id="KW-0436">Ligase</keyword>
<dbReference type="PANTHER" id="PTHR20852:SF57">
    <property type="entry name" value="GLUTAMINE SYNTHETASE 2 CYTOPLASMIC"/>
    <property type="match status" value="1"/>
</dbReference>
<dbReference type="Gene3D" id="3.30.590.10">
    <property type="entry name" value="Glutamine synthetase/guanido kinase, catalytic domain"/>
    <property type="match status" value="1"/>
</dbReference>
<dbReference type="SMART" id="SM01230">
    <property type="entry name" value="Gln-synt_C"/>
    <property type="match status" value="1"/>
</dbReference>
<dbReference type="GO" id="GO:0005737">
    <property type="term" value="C:cytoplasm"/>
    <property type="evidence" value="ECO:0007669"/>
    <property type="project" value="UniProtKB-SubCell"/>
</dbReference>
<evidence type="ECO:0000256" key="1">
    <source>
        <dbReference type="ARBA" id="ARBA00004496"/>
    </source>
</evidence>
<dbReference type="GO" id="GO:0004356">
    <property type="term" value="F:glutamine synthetase activity"/>
    <property type="evidence" value="ECO:0007669"/>
    <property type="project" value="UniProtKB-EC"/>
</dbReference>
<evidence type="ECO:0000259" key="8">
    <source>
        <dbReference type="PROSITE" id="PS51987"/>
    </source>
</evidence>
<keyword evidence="6" id="KW-0547">Nucleotide-binding</keyword>
<evidence type="ECO:0000256" key="6">
    <source>
        <dbReference type="ARBA" id="ARBA00022741"/>
    </source>
</evidence>
<proteinExistence type="inferred from homology"/>
<evidence type="ECO:0000256" key="7">
    <source>
        <dbReference type="ARBA" id="ARBA00022840"/>
    </source>
</evidence>
<dbReference type="PANTHER" id="PTHR20852">
    <property type="entry name" value="GLUTAMINE SYNTHETASE"/>
    <property type="match status" value="1"/>
</dbReference>
<dbReference type="EC" id="6.3.1.2" evidence="3"/>
<keyword evidence="4" id="KW-0963">Cytoplasm</keyword>
<evidence type="ECO:0000256" key="4">
    <source>
        <dbReference type="ARBA" id="ARBA00022490"/>
    </source>
</evidence>
<dbReference type="InterPro" id="IPR050292">
    <property type="entry name" value="Glutamine_Synthetase"/>
</dbReference>
<dbReference type="GO" id="GO:0005524">
    <property type="term" value="F:ATP binding"/>
    <property type="evidence" value="ECO:0007669"/>
    <property type="project" value="UniProtKB-KW"/>
</dbReference>
<protein>
    <recommendedName>
        <fullName evidence="3">glutamine synthetase</fullName>
        <ecNumber evidence="3">6.3.1.2</ecNumber>
    </recommendedName>
</protein>
<dbReference type="PROSITE" id="PS51987">
    <property type="entry name" value="GS_CATALYTIC"/>
    <property type="match status" value="1"/>
</dbReference>
<dbReference type="InterPro" id="IPR027303">
    <property type="entry name" value="Gln_synth_gly_rich_site"/>
</dbReference>
<dbReference type="FunFam" id="3.30.590.10:FF:000011">
    <property type="entry name" value="Glutamine synthetase"/>
    <property type="match status" value="1"/>
</dbReference>
<dbReference type="EMBL" id="UINC01211676">
    <property type="protein sequence ID" value="SVE35669.1"/>
    <property type="molecule type" value="Genomic_DNA"/>
</dbReference>
<dbReference type="PROSITE" id="PS00181">
    <property type="entry name" value="GLNA_ATP"/>
    <property type="match status" value="1"/>
</dbReference>
<evidence type="ECO:0000256" key="2">
    <source>
        <dbReference type="ARBA" id="ARBA00009897"/>
    </source>
</evidence>
<organism evidence="9">
    <name type="scientific">marine metagenome</name>
    <dbReference type="NCBI Taxonomy" id="408172"/>
    <lineage>
        <taxon>unclassified sequences</taxon>
        <taxon>metagenomes</taxon>
        <taxon>ecological metagenomes</taxon>
    </lineage>
</organism>
<keyword evidence="7" id="KW-0067">ATP-binding</keyword>
<dbReference type="InterPro" id="IPR014746">
    <property type="entry name" value="Gln_synth/guanido_kin_cat_dom"/>
</dbReference>
<dbReference type="SUPFAM" id="SSF55931">
    <property type="entry name" value="Glutamine synthetase/guanido kinase"/>
    <property type="match status" value="1"/>
</dbReference>
<gene>
    <name evidence="9" type="ORF">METZ01_LOCUS488523</name>
</gene>
<dbReference type="AlphaFoldDB" id="A0A383CUF7"/>